<evidence type="ECO:0000256" key="3">
    <source>
        <dbReference type="ARBA" id="ARBA00022801"/>
    </source>
</evidence>
<evidence type="ECO:0000256" key="2">
    <source>
        <dbReference type="ARBA" id="ARBA00008645"/>
    </source>
</evidence>
<evidence type="ECO:0000256" key="4">
    <source>
        <dbReference type="ARBA" id="ARBA00023242"/>
    </source>
</evidence>
<sequence>MSFVTKTIVGSLIPNKRDDDMPAATTEKASKSGDMPSMSSGGMPSISSSSESFSTPSVTVPPSNHNPYIHRETRLTGTVFIAVGSVVGAIILAFVLFHLIRSIRASMLAKKSFRNEKTMYERYDRNNHMFRYSVGSSSTQLLNNEYHGSVTKIPLMSTKSIYDGDASTLHMSETPYATSHHDLTSMFVSPTKEVMTHGRSRSVTNILGGTNLSLRNNEPTPAINRHSQVIPNMYLSPGFNNSEYSLSDHVGEGGNSGKSSSNSPDNSPNPRAKRKTIPSTYLEDLIDKEFSCSLKRCHKIDWRKEFDSLRINEVKPLPQREIVELPRQAMKPKSDIAIDNSKTPLVLVHGLFGSKQNYTSVGRHIASLTGREVFGLDMRNHGSAPHAAPHNYITMARDTINHLEKSIKQPVVLAGHSMGAKVSMLVSLIRPELVEKLIVIDNSPASQSLDEQFYRDLLGLCHLERDKSLPKLQKSVMALKMDKMLSKYENDKLVRLFLLSNLVRRQSRNDNSPIKFRVPVLNFLKDDVLRELGQWPPEVEHLTFDKPVKVMKAEHSSFITQESLDSHFPKYFPNRDVSVYNCGHWLVSEMPERFVKETVEFLESKMSDFAPTSSNPGEDLSLPKATVQKIVSEILPKDIAISKEAREAITECSIEFIMILSTQSNDIAEKEAKKTIASDHVIKALKELGFHNYLDIINRVLDEHKELLKGKEKKNNKFLNSGLTEEELLKQQEELFKKSRARLQGNGSPGAQEIKQEN</sequence>
<feature type="compositionally biased region" description="Low complexity" evidence="5">
    <location>
        <begin position="32"/>
        <end position="57"/>
    </location>
</feature>
<dbReference type="GO" id="GO:0005634">
    <property type="term" value="C:nucleus"/>
    <property type="evidence" value="ECO:0007669"/>
    <property type="project" value="UniProtKB-SubCell"/>
</dbReference>
<feature type="domain" description="Transcription factor CBF/NF-Y/archaeal histone" evidence="8">
    <location>
        <begin position="621"/>
        <end position="685"/>
    </location>
</feature>
<dbReference type="Gene3D" id="1.10.20.10">
    <property type="entry name" value="Histone, subunit A"/>
    <property type="match status" value="1"/>
</dbReference>
<dbReference type="Pfam" id="PF00561">
    <property type="entry name" value="Abhydrolase_1"/>
    <property type="match status" value="1"/>
</dbReference>
<evidence type="ECO:0000256" key="6">
    <source>
        <dbReference type="SAM" id="Phobius"/>
    </source>
</evidence>
<feature type="region of interest" description="Disordered" evidence="5">
    <location>
        <begin position="245"/>
        <end position="278"/>
    </location>
</feature>
<dbReference type="InterPro" id="IPR000073">
    <property type="entry name" value="AB_hydrolase_1"/>
</dbReference>
<dbReference type="InterPro" id="IPR029058">
    <property type="entry name" value="AB_hydrolase_fold"/>
</dbReference>
<evidence type="ECO:0000313" key="9">
    <source>
        <dbReference type="EMBL" id="QWW22146.1"/>
    </source>
</evidence>
<dbReference type="Proteomes" id="UP000825438">
    <property type="component" value="Chromosome I"/>
</dbReference>
<dbReference type="GO" id="GO:0052689">
    <property type="term" value="F:carboxylic ester hydrolase activity"/>
    <property type="evidence" value="ECO:0007669"/>
    <property type="project" value="TreeGrafter"/>
</dbReference>
<dbReference type="CDD" id="cd22905">
    <property type="entry name" value="HFD_Dr1"/>
    <property type="match status" value="1"/>
</dbReference>
<evidence type="ECO:0008006" key="10">
    <source>
        <dbReference type="Google" id="ProtNLM"/>
    </source>
</evidence>
<keyword evidence="4" id="KW-0539">Nucleus</keyword>
<dbReference type="InterPro" id="IPR003958">
    <property type="entry name" value="CBFA_NFYB_domain"/>
</dbReference>
<name>A0A8F2VYL1_CANAR</name>
<feature type="region of interest" description="Disordered" evidence="5">
    <location>
        <begin position="14"/>
        <end position="65"/>
    </location>
</feature>
<comment type="similarity">
    <text evidence="2">Belongs to the AB hydrolase superfamily.</text>
</comment>
<keyword evidence="3" id="KW-0378">Hydrolase</keyword>
<keyword evidence="6" id="KW-1133">Transmembrane helix</keyword>
<feature type="transmembrane region" description="Helical" evidence="6">
    <location>
        <begin position="79"/>
        <end position="100"/>
    </location>
</feature>
<evidence type="ECO:0000259" key="8">
    <source>
        <dbReference type="Pfam" id="PF00808"/>
    </source>
</evidence>
<reference evidence="9" key="1">
    <citation type="submission" date="2021-06" db="EMBL/GenBank/DDBJ databases">
        <title>Candida auris outbreak in lebanese hospital.</title>
        <authorList>
            <person name="Finianos M."/>
        </authorList>
    </citation>
    <scope>NUCLEOTIDE SEQUENCE</scope>
    <source>
        <strain evidence="9">CA7LBN</strain>
    </source>
</reference>
<dbReference type="InterPro" id="IPR009072">
    <property type="entry name" value="Histone-fold"/>
</dbReference>
<gene>
    <name evidence="9" type="ORF">CA7LBN_000892</name>
</gene>
<feature type="domain" description="AB hydrolase-1" evidence="7">
    <location>
        <begin position="344"/>
        <end position="588"/>
    </location>
</feature>
<dbReference type="Pfam" id="PF00808">
    <property type="entry name" value="CBFD_NFYB_HMF"/>
    <property type="match status" value="1"/>
</dbReference>
<evidence type="ECO:0000256" key="1">
    <source>
        <dbReference type="ARBA" id="ARBA00004123"/>
    </source>
</evidence>
<evidence type="ECO:0000259" key="7">
    <source>
        <dbReference type="Pfam" id="PF00561"/>
    </source>
</evidence>
<dbReference type="GO" id="GO:0005739">
    <property type="term" value="C:mitochondrion"/>
    <property type="evidence" value="ECO:0007669"/>
    <property type="project" value="TreeGrafter"/>
</dbReference>
<protein>
    <recommendedName>
        <fullName evidence="10">AB hydrolase-1 domain-containing protein</fullName>
    </recommendedName>
</protein>
<dbReference type="SUPFAM" id="SSF53474">
    <property type="entry name" value="alpha/beta-Hydrolases"/>
    <property type="match status" value="1"/>
</dbReference>
<keyword evidence="6" id="KW-0472">Membrane</keyword>
<dbReference type="GO" id="GO:0046982">
    <property type="term" value="F:protein heterodimerization activity"/>
    <property type="evidence" value="ECO:0007669"/>
    <property type="project" value="InterPro"/>
</dbReference>
<keyword evidence="6" id="KW-0812">Transmembrane</keyword>
<dbReference type="PANTHER" id="PTHR46118:SF4">
    <property type="entry name" value="PROTEIN ABHD11"/>
    <property type="match status" value="1"/>
</dbReference>
<dbReference type="Gene3D" id="3.40.50.1820">
    <property type="entry name" value="alpha/beta hydrolase"/>
    <property type="match status" value="1"/>
</dbReference>
<dbReference type="SUPFAM" id="SSF47113">
    <property type="entry name" value="Histone-fold"/>
    <property type="match status" value="1"/>
</dbReference>
<comment type="subcellular location">
    <subcellularLocation>
        <location evidence="1">Nucleus</location>
    </subcellularLocation>
</comment>
<dbReference type="EMBL" id="CP076749">
    <property type="protein sequence ID" value="QWW22146.1"/>
    <property type="molecule type" value="Genomic_DNA"/>
</dbReference>
<dbReference type="PANTHER" id="PTHR46118">
    <property type="entry name" value="PROTEIN ABHD11"/>
    <property type="match status" value="1"/>
</dbReference>
<feature type="compositionally biased region" description="Low complexity" evidence="5">
    <location>
        <begin position="257"/>
        <end position="270"/>
    </location>
</feature>
<dbReference type="AlphaFoldDB" id="A0A8F2VYL1"/>
<accession>A0A8F2VYL1</accession>
<organism evidence="9">
    <name type="scientific">Candidozyma auris</name>
    <name type="common">Yeast</name>
    <name type="synonym">Candida auris</name>
    <dbReference type="NCBI Taxonomy" id="498019"/>
    <lineage>
        <taxon>Eukaryota</taxon>
        <taxon>Fungi</taxon>
        <taxon>Dikarya</taxon>
        <taxon>Ascomycota</taxon>
        <taxon>Saccharomycotina</taxon>
        <taxon>Pichiomycetes</taxon>
        <taxon>Metschnikowiaceae</taxon>
        <taxon>Candidozyma</taxon>
    </lineage>
</organism>
<proteinExistence type="inferred from homology"/>
<dbReference type="FunFam" id="1.10.20.10:FF:000019">
    <property type="entry name" value="Negative cofactor 2 beta"/>
    <property type="match status" value="1"/>
</dbReference>
<evidence type="ECO:0000256" key="5">
    <source>
        <dbReference type="SAM" id="MobiDB-lite"/>
    </source>
</evidence>